<comment type="subcellular location">
    <subcellularLocation>
        <location evidence="1">Membrane</location>
    </subcellularLocation>
    <subcellularLocation>
        <location evidence="9">Mitochondrion membrane</location>
        <topology evidence="9">Multi-pass membrane protein</topology>
    </subcellularLocation>
</comment>
<keyword evidence="9" id="KW-0249">Electron transport</keyword>
<dbReference type="Gene3D" id="1.20.58.1610">
    <property type="entry name" value="NADH:ubiquinone/plastoquinone oxidoreductase, chain 3"/>
    <property type="match status" value="1"/>
</dbReference>
<dbReference type="AlphaFoldDB" id="A0A0H3V1I1"/>
<dbReference type="InterPro" id="IPR000440">
    <property type="entry name" value="NADH_UbQ/plastoQ_OxRdtase_su3"/>
</dbReference>
<dbReference type="InterPro" id="IPR038430">
    <property type="entry name" value="NDAH_ubi_oxred_su3_sf"/>
</dbReference>
<protein>
    <recommendedName>
        <fullName evidence="3 9">NADH-ubiquinone oxidoreductase chain 3</fullName>
        <ecNumber evidence="9">7.1.1.2</ecNumber>
    </recommendedName>
</protein>
<geneLocation type="mitochondrion" evidence="10"/>
<comment type="catalytic activity">
    <reaction evidence="8 9">
        <text>a ubiquinone + NADH + 5 H(+)(in) = a ubiquinol + NAD(+) + 4 H(+)(out)</text>
        <dbReference type="Rhea" id="RHEA:29091"/>
        <dbReference type="Rhea" id="RHEA-COMP:9565"/>
        <dbReference type="Rhea" id="RHEA-COMP:9566"/>
        <dbReference type="ChEBI" id="CHEBI:15378"/>
        <dbReference type="ChEBI" id="CHEBI:16389"/>
        <dbReference type="ChEBI" id="CHEBI:17976"/>
        <dbReference type="ChEBI" id="CHEBI:57540"/>
        <dbReference type="ChEBI" id="CHEBI:57945"/>
        <dbReference type="EC" id="7.1.1.2"/>
    </reaction>
</comment>
<dbReference type="GO" id="GO:0030964">
    <property type="term" value="C:NADH dehydrogenase complex"/>
    <property type="evidence" value="ECO:0007669"/>
    <property type="project" value="TreeGrafter"/>
</dbReference>
<keyword evidence="6 9" id="KW-1133">Transmembrane helix</keyword>
<keyword evidence="5 9" id="KW-0812">Transmembrane</keyword>
<evidence type="ECO:0000256" key="9">
    <source>
        <dbReference type="RuleBase" id="RU003640"/>
    </source>
</evidence>
<keyword evidence="9 10" id="KW-0496">Mitochondrion</keyword>
<dbReference type="GO" id="GO:0008137">
    <property type="term" value="F:NADH dehydrogenase (ubiquinone) activity"/>
    <property type="evidence" value="ECO:0007669"/>
    <property type="project" value="UniProtKB-UniRule"/>
</dbReference>
<dbReference type="PANTHER" id="PTHR11058:SF9">
    <property type="entry name" value="NADH-UBIQUINONE OXIDOREDUCTASE CHAIN 3"/>
    <property type="match status" value="1"/>
</dbReference>
<evidence type="ECO:0000256" key="5">
    <source>
        <dbReference type="ARBA" id="ARBA00022692"/>
    </source>
</evidence>
<feature type="transmembrane region" description="Helical" evidence="9">
    <location>
        <begin position="6"/>
        <end position="27"/>
    </location>
</feature>
<dbReference type="EC" id="7.1.1.2" evidence="9"/>
<keyword evidence="9" id="KW-0679">Respiratory chain</keyword>
<evidence type="ECO:0000256" key="6">
    <source>
        <dbReference type="ARBA" id="ARBA00022989"/>
    </source>
</evidence>
<dbReference type="PANTHER" id="PTHR11058">
    <property type="entry name" value="NADH-UBIQUINONE OXIDOREDUCTASE CHAIN 3"/>
    <property type="match status" value="1"/>
</dbReference>
<feature type="transmembrane region" description="Helical" evidence="9">
    <location>
        <begin position="48"/>
        <end position="66"/>
    </location>
</feature>
<sequence>MIVLIFVLFLALILVFVLYLVNFFLSLKLFDYTKNSSFESGFESIGKIHNSFSIHFFIIMLMFVIFDLEVVMLVGFLMGNFMFIINFFLILFFVLFGFYMEWYFGKLMWII</sequence>
<evidence type="ECO:0000256" key="3">
    <source>
        <dbReference type="ARBA" id="ARBA00021007"/>
    </source>
</evidence>
<evidence type="ECO:0000256" key="2">
    <source>
        <dbReference type="ARBA" id="ARBA00008472"/>
    </source>
</evidence>
<dbReference type="GO" id="GO:0031966">
    <property type="term" value="C:mitochondrial membrane"/>
    <property type="evidence" value="ECO:0007669"/>
    <property type="project" value="UniProtKB-SubCell"/>
</dbReference>
<gene>
    <name evidence="10" type="primary">ND3</name>
</gene>
<keyword evidence="7 9" id="KW-0472">Membrane</keyword>
<dbReference type="EMBL" id="KM192363">
    <property type="protein sequence ID" value="AJF94000.1"/>
    <property type="molecule type" value="Genomic_DNA"/>
</dbReference>
<keyword evidence="9" id="KW-1278">Translocase</keyword>
<comment type="similarity">
    <text evidence="2 9">Belongs to the complex I subunit 3 family.</text>
</comment>
<evidence type="ECO:0000313" key="10">
    <source>
        <dbReference type="EMBL" id="AJF94000.1"/>
    </source>
</evidence>
<accession>A0A0H3V1I1</accession>
<keyword evidence="4 9" id="KW-0813">Transport</keyword>
<keyword evidence="9" id="KW-0830">Ubiquinone</keyword>
<evidence type="ECO:0000256" key="4">
    <source>
        <dbReference type="ARBA" id="ARBA00022448"/>
    </source>
</evidence>
<comment type="function">
    <text evidence="9">Core subunit of the mitochondrial membrane respiratory chain NADH dehydrogenase (Complex I) which catalyzes electron transfer from NADH through the respiratory chain, using ubiquinone as an electron acceptor. Essential for the catalytic activity of complex I.</text>
</comment>
<feature type="transmembrane region" description="Helical" evidence="9">
    <location>
        <begin position="72"/>
        <end position="99"/>
    </location>
</feature>
<name>A0A0H3V1I1_9BILA</name>
<evidence type="ECO:0000256" key="8">
    <source>
        <dbReference type="ARBA" id="ARBA00049551"/>
    </source>
</evidence>
<organism evidence="10">
    <name type="scientific">Halicephalobus gingivalis</name>
    <dbReference type="NCBI Taxonomy" id="114868"/>
    <lineage>
        <taxon>Eukaryota</taxon>
        <taxon>Metazoa</taxon>
        <taxon>Ecdysozoa</taxon>
        <taxon>Nematoda</taxon>
        <taxon>Chromadorea</taxon>
        <taxon>Rhabditida</taxon>
        <taxon>Tylenchina</taxon>
        <taxon>Panagrolaimomorpha</taxon>
        <taxon>Panagrolaimoidea</taxon>
        <taxon>Panagrolaimidae</taxon>
        <taxon>Halicephalobus</taxon>
    </lineage>
</organism>
<dbReference type="Pfam" id="PF00507">
    <property type="entry name" value="Oxidored_q4"/>
    <property type="match status" value="1"/>
</dbReference>
<evidence type="ECO:0000256" key="7">
    <source>
        <dbReference type="ARBA" id="ARBA00023136"/>
    </source>
</evidence>
<keyword evidence="9" id="KW-0520">NAD</keyword>
<evidence type="ECO:0000256" key="1">
    <source>
        <dbReference type="ARBA" id="ARBA00004370"/>
    </source>
</evidence>
<proteinExistence type="inferred from homology"/>
<reference evidence="10" key="1">
    <citation type="journal article" date="2015" name="Zool. Scr.">
        <title>Mitochondrial genomes advance phylogenetic hypotheses for Tylenchina (Nematoda: Chromadorea).</title>
        <authorList>
            <person name="Kim J."/>
            <person name="Lee S.-H."/>
            <person name="Gazi M."/>
            <person name="Kim T."/>
            <person name="Jung D."/>
            <person name="Chun J.-Y."/>
            <person name="Kim S."/>
            <person name="Seo T.-K."/>
            <person name="Park C."/>
            <person name="Boldwin J.G."/>
            <person name="Nadler S.A."/>
            <person name="Park J.-K."/>
        </authorList>
    </citation>
    <scope>NUCLEOTIDE SEQUENCE</scope>
</reference>